<dbReference type="EMBL" id="FLYI01000366">
    <property type="protein sequence ID" value="SCA82041.1"/>
    <property type="molecule type" value="Genomic_DNA"/>
</dbReference>
<dbReference type="AlphaFoldDB" id="A0A1G4EFG5"/>
<dbReference type="InterPro" id="IPR008780">
    <property type="entry name" value="Plasmodium_Vir"/>
</dbReference>
<reference evidence="1 2" key="1">
    <citation type="submission" date="2016-07" db="EMBL/GenBank/DDBJ databases">
        <authorList>
            <consortium name="Pathogen Informatics"/>
        </authorList>
    </citation>
    <scope>NUCLEOTIDE SEQUENCE [LARGE SCALE GENOMIC DNA]</scope>
</reference>
<dbReference type="Proteomes" id="UP000305196">
    <property type="component" value="Unassembled WGS sequence"/>
</dbReference>
<proteinExistence type="predicted"/>
<evidence type="ECO:0008006" key="3">
    <source>
        <dbReference type="Google" id="ProtNLM"/>
    </source>
</evidence>
<dbReference type="Pfam" id="PF05795">
    <property type="entry name" value="Plasmodium_Vir"/>
    <property type="match status" value="1"/>
</dbReference>
<evidence type="ECO:0000313" key="2">
    <source>
        <dbReference type="Proteomes" id="UP000305196"/>
    </source>
</evidence>
<evidence type="ECO:0000313" key="1">
    <source>
        <dbReference type="EMBL" id="SCA82041.1"/>
    </source>
</evidence>
<sequence length="462" mass="53260">MTYTCDSHDGEYLDLKCYNRYNERFLKRRDRVIKSEYKKPFENYITELSGNMVKFKDVFNELALYLSDDHVHSYECNNYICCRYMSYLIHKEVIKLNNTICDEKIFKKFQDFAKMLTQSIKTSTCKENFNYLTTDVIDNMRVLYELYDYFNGIKWLRVNDDYQKNMICDTLALFVKSFNEIKVDLSKNDAFYRKLEHLKELMKSERTWTTDKTCPINLNHITLKKNDPPSETVASDQNPPQLALTHSLTSEVAEGPKTDLERQDTPISGVHLGLDEASRSHTASTSSVESELRGTLELENALRPEEEFKSHLSTELDSGRKNIEMLQRSHERELVGTYTHQPFYTHSSPEYRYRGARDEETLIGNLQIPPSDQERASSSVMSTITSALKDVDPVPVVGVSGGMGALFLLFRYTPVGAFFRGGRGRVRRIPSGFHGQFLGEFPDIQDYYGGNIGYGQMNPLAE</sequence>
<dbReference type="VEuPathDB" id="PlasmoDB:PVPAM_020026500"/>
<dbReference type="VEuPathDB" id="PlasmoDB:PVX_031190"/>
<protein>
    <recommendedName>
        <fullName evidence="3">VIR protein</fullName>
    </recommendedName>
</protein>
<organism evidence="1 2">
    <name type="scientific">Plasmodium vivax</name>
    <name type="common">malaria parasite P. vivax</name>
    <dbReference type="NCBI Taxonomy" id="5855"/>
    <lineage>
        <taxon>Eukaryota</taxon>
        <taxon>Sar</taxon>
        <taxon>Alveolata</taxon>
        <taxon>Apicomplexa</taxon>
        <taxon>Aconoidasida</taxon>
        <taxon>Haemosporida</taxon>
        <taxon>Plasmodiidae</taxon>
        <taxon>Plasmodium</taxon>
        <taxon>Plasmodium (Plasmodium)</taxon>
    </lineage>
</organism>
<name>A0A1G4EFG5_PLAVI</name>
<gene>
    <name evidence="1" type="ORF">PVC01_000095000</name>
</gene>
<accession>A0A1G4EFG5</accession>